<name>A0AAU7NZR5_9GAMM</name>
<dbReference type="PANTHER" id="PTHR43317">
    <property type="entry name" value="THERMOSPERMINE SYNTHASE ACAULIS5"/>
    <property type="match status" value="1"/>
</dbReference>
<organism evidence="6 7">
    <name type="scientific">Methylomarinum roseum</name>
    <dbReference type="NCBI Taxonomy" id="3067653"/>
    <lineage>
        <taxon>Bacteria</taxon>
        <taxon>Pseudomonadati</taxon>
        <taxon>Pseudomonadota</taxon>
        <taxon>Gammaproteobacteria</taxon>
        <taxon>Methylococcales</taxon>
        <taxon>Methylococcaceae</taxon>
        <taxon>Methylomarinum</taxon>
    </lineage>
</organism>
<evidence type="ECO:0000256" key="1">
    <source>
        <dbReference type="ARBA" id="ARBA00007867"/>
    </source>
</evidence>
<feature type="domain" description="PABS" evidence="5">
    <location>
        <begin position="1"/>
        <end position="222"/>
    </location>
</feature>
<keyword evidence="3 4" id="KW-0620">Polyamine biosynthesis</keyword>
<dbReference type="KEGG" id="mech:Q9L42_010030"/>
<dbReference type="Pfam" id="PF01564">
    <property type="entry name" value="Spermine_synth"/>
    <property type="match status" value="1"/>
</dbReference>
<dbReference type="Gene3D" id="3.40.50.150">
    <property type="entry name" value="Vaccinia Virus protein VP39"/>
    <property type="match status" value="1"/>
</dbReference>
<dbReference type="GO" id="GO:0006596">
    <property type="term" value="P:polyamine biosynthetic process"/>
    <property type="evidence" value="ECO:0007669"/>
    <property type="project" value="UniProtKB-UniRule"/>
</dbReference>
<dbReference type="PROSITE" id="PS51006">
    <property type="entry name" value="PABS_2"/>
    <property type="match status" value="1"/>
</dbReference>
<dbReference type="RefSeq" id="WP_305908574.1">
    <property type="nucleotide sequence ID" value="NZ_CP157743.1"/>
</dbReference>
<proteinExistence type="inferred from homology"/>
<dbReference type="InterPro" id="IPR029063">
    <property type="entry name" value="SAM-dependent_MTases_sf"/>
</dbReference>
<comment type="similarity">
    <text evidence="1">Belongs to the spermidine/spermine synthase family.</text>
</comment>
<keyword evidence="2 4" id="KW-0808">Transferase</keyword>
<dbReference type="SUPFAM" id="SSF53335">
    <property type="entry name" value="S-adenosyl-L-methionine-dependent methyltransferases"/>
    <property type="match status" value="1"/>
</dbReference>
<dbReference type="Proteomes" id="UP001225378">
    <property type="component" value="Chromosome"/>
</dbReference>
<reference evidence="6 7" key="1">
    <citation type="journal article" date="2024" name="Microbiology">
        <title>Methylomarinum rosea sp. nov., a novel halophilic methanotrophic bacterium from the hypersaline Lake Elton.</title>
        <authorList>
            <person name="Suleimanov R.Z."/>
            <person name="Oshkin I.Y."/>
            <person name="Danilova O.V."/>
            <person name="Suzina N.E."/>
            <person name="Dedysh S.N."/>
        </authorList>
    </citation>
    <scope>NUCLEOTIDE SEQUENCE [LARGE SCALE GENOMIC DNA]</scope>
    <source>
        <strain evidence="6 7">Ch1-1</strain>
    </source>
</reference>
<evidence type="ECO:0000256" key="4">
    <source>
        <dbReference type="PROSITE-ProRule" id="PRU00354"/>
    </source>
</evidence>
<evidence type="ECO:0000256" key="2">
    <source>
        <dbReference type="ARBA" id="ARBA00022679"/>
    </source>
</evidence>
<dbReference type="InterPro" id="IPR030374">
    <property type="entry name" value="PABS"/>
</dbReference>
<evidence type="ECO:0000313" key="7">
    <source>
        <dbReference type="Proteomes" id="UP001225378"/>
    </source>
</evidence>
<evidence type="ECO:0000256" key="3">
    <source>
        <dbReference type="ARBA" id="ARBA00023115"/>
    </source>
</evidence>
<gene>
    <name evidence="6" type="ORF">Q9L42_010030</name>
</gene>
<dbReference type="PANTHER" id="PTHR43317:SF1">
    <property type="entry name" value="THERMOSPERMINE SYNTHASE ACAULIS5"/>
    <property type="match status" value="1"/>
</dbReference>
<evidence type="ECO:0000313" key="6">
    <source>
        <dbReference type="EMBL" id="XBS22443.1"/>
    </source>
</evidence>
<evidence type="ECO:0000259" key="5">
    <source>
        <dbReference type="PROSITE" id="PS51006"/>
    </source>
</evidence>
<feature type="active site" description="Proton acceptor" evidence="4">
    <location>
        <position position="146"/>
    </location>
</feature>
<dbReference type="GO" id="GO:0016740">
    <property type="term" value="F:transferase activity"/>
    <property type="evidence" value="ECO:0007669"/>
    <property type="project" value="UniProtKB-UniRule"/>
</dbReference>
<sequence length="267" mass="30818">MYKYDGLMVHQSHDDEGVIEIIDKEGVRALHFGSHSRQSTMLLEDPNQLHSLYARAMMALLLFHDSPRDILMIGLGGGTLTKYLLHQFVDCKIKVVEFRRGVLKVARSHFGLPLDPRLKVKIGCGAEYVDRQSHQQADQHDLIMIDAFDHEGMAPQVSSETFFEDCRTLLQEDGLLAINLWGTNKDQFQEVAWNMGRVFDWRILFLPVRKRGNVIGFAFGADMAKPSMKELQLKALRLEQQYQLEFPTFVQDFKRNNNKVLNRVIRK</sequence>
<accession>A0AAU7NZR5</accession>
<dbReference type="AlphaFoldDB" id="A0AAU7NZR5"/>
<keyword evidence="7" id="KW-1185">Reference proteome</keyword>
<protein>
    <submittedName>
        <fullName evidence="6">Spermine synthase</fullName>
    </submittedName>
</protein>
<dbReference type="EMBL" id="CP157743">
    <property type="protein sequence ID" value="XBS22443.1"/>
    <property type="molecule type" value="Genomic_DNA"/>
</dbReference>